<feature type="compositionally biased region" description="Basic and acidic residues" evidence="9">
    <location>
        <begin position="100"/>
        <end position="137"/>
    </location>
</feature>
<accession>A0A017HPF1</accession>
<evidence type="ECO:0000256" key="4">
    <source>
        <dbReference type="ARBA" id="ARBA00022741"/>
    </source>
</evidence>
<feature type="compositionally biased region" description="Low complexity" evidence="9">
    <location>
        <begin position="221"/>
        <end position="237"/>
    </location>
</feature>
<keyword evidence="7" id="KW-0963">Cytoplasm</keyword>
<comment type="subcellular location">
    <subcellularLocation>
        <location evidence="7">Cytoplasm</location>
    </subcellularLocation>
</comment>
<dbReference type="AlphaFoldDB" id="A0A017HPF1"/>
<evidence type="ECO:0000256" key="8">
    <source>
        <dbReference type="RuleBase" id="RU000644"/>
    </source>
</evidence>
<dbReference type="InterPro" id="IPR000795">
    <property type="entry name" value="T_Tr_GTP-bd_dom"/>
</dbReference>
<keyword evidence="3 7" id="KW-0396">Initiation factor</keyword>
<dbReference type="PATRIC" id="fig|442562.3.peg.2236"/>
<dbReference type="NCBIfam" id="TIGR00231">
    <property type="entry name" value="small_GTP"/>
    <property type="match status" value="1"/>
</dbReference>
<organism evidence="11 12">
    <name type="scientific">Rubellimicrobium mesophilum DSM 19309</name>
    <dbReference type="NCBI Taxonomy" id="442562"/>
    <lineage>
        <taxon>Bacteria</taxon>
        <taxon>Pseudomonadati</taxon>
        <taxon>Pseudomonadota</taxon>
        <taxon>Alphaproteobacteria</taxon>
        <taxon>Rhodobacterales</taxon>
        <taxon>Roseobacteraceae</taxon>
        <taxon>Rubellimicrobium</taxon>
    </lineage>
</organism>
<dbReference type="Gene3D" id="3.40.50.10050">
    <property type="entry name" value="Translation initiation factor IF- 2, domain 3"/>
    <property type="match status" value="1"/>
</dbReference>
<evidence type="ECO:0000313" key="11">
    <source>
        <dbReference type="EMBL" id="EYD76190.1"/>
    </source>
</evidence>
<dbReference type="STRING" id="442562.Rumeso_02265"/>
<dbReference type="SUPFAM" id="SSF50447">
    <property type="entry name" value="Translation proteins"/>
    <property type="match status" value="1"/>
</dbReference>
<feature type="binding site" evidence="7">
    <location>
        <begin position="619"/>
        <end position="622"/>
    </location>
    <ligand>
        <name>GTP</name>
        <dbReference type="ChEBI" id="CHEBI:37565"/>
    </ligand>
</feature>
<dbReference type="PROSITE" id="PS51722">
    <property type="entry name" value="G_TR_2"/>
    <property type="match status" value="1"/>
</dbReference>
<keyword evidence="12" id="KW-1185">Reference proteome</keyword>
<feature type="compositionally biased region" description="Low complexity" evidence="9">
    <location>
        <begin position="195"/>
        <end position="209"/>
    </location>
</feature>
<evidence type="ECO:0000256" key="1">
    <source>
        <dbReference type="ARBA" id="ARBA00007733"/>
    </source>
</evidence>
<dbReference type="GO" id="GO:0005525">
    <property type="term" value="F:GTP binding"/>
    <property type="evidence" value="ECO:0007669"/>
    <property type="project" value="UniProtKB-KW"/>
</dbReference>
<dbReference type="FunFam" id="2.40.30.10:FF:000007">
    <property type="entry name" value="Translation initiation factor IF-2"/>
    <property type="match status" value="1"/>
</dbReference>
<gene>
    <name evidence="7" type="primary">infB</name>
    <name evidence="11" type="ORF">Rumeso_02265</name>
</gene>
<dbReference type="InterPro" id="IPR000178">
    <property type="entry name" value="TF_IF2_bacterial-like"/>
</dbReference>
<dbReference type="Pfam" id="PF04760">
    <property type="entry name" value="IF2_N"/>
    <property type="match status" value="1"/>
</dbReference>
<evidence type="ECO:0000256" key="2">
    <source>
        <dbReference type="ARBA" id="ARBA00020675"/>
    </source>
</evidence>
<dbReference type="HAMAP" id="MF_00100_B">
    <property type="entry name" value="IF_2_B"/>
    <property type="match status" value="1"/>
</dbReference>
<protein>
    <recommendedName>
        <fullName evidence="2 7">Translation initiation factor IF-2</fullName>
    </recommendedName>
</protein>
<dbReference type="InterPro" id="IPR027417">
    <property type="entry name" value="P-loop_NTPase"/>
</dbReference>
<dbReference type="NCBIfam" id="TIGR00487">
    <property type="entry name" value="IF-2"/>
    <property type="match status" value="1"/>
</dbReference>
<dbReference type="Pfam" id="PF22042">
    <property type="entry name" value="EF-G_D2"/>
    <property type="match status" value="1"/>
</dbReference>
<evidence type="ECO:0000256" key="9">
    <source>
        <dbReference type="SAM" id="MobiDB-lite"/>
    </source>
</evidence>
<feature type="region of interest" description="Disordered" evidence="9">
    <location>
        <begin position="1"/>
        <end position="297"/>
    </location>
</feature>
<feature type="region of interest" description="Disordered" evidence="9">
    <location>
        <begin position="326"/>
        <end position="411"/>
    </location>
</feature>
<dbReference type="GO" id="GO:0003924">
    <property type="term" value="F:GTPase activity"/>
    <property type="evidence" value="ECO:0007669"/>
    <property type="project" value="UniProtKB-UniRule"/>
</dbReference>
<dbReference type="HOGENOM" id="CLU_006301_10_1_5"/>
<comment type="function">
    <text evidence="7 8">One of the essential components for the initiation of protein synthesis. Protects formylmethionyl-tRNA from spontaneous hydrolysis and promotes its binding to the 30S ribosomal subunits. Also involved in the hydrolysis of GTP during the formation of the 70S ribosomal complex.</text>
</comment>
<dbReference type="Proteomes" id="UP000019666">
    <property type="component" value="Unassembled WGS sequence"/>
</dbReference>
<feature type="domain" description="Tr-type G" evidence="10">
    <location>
        <begin position="509"/>
        <end position="677"/>
    </location>
</feature>
<evidence type="ECO:0000256" key="3">
    <source>
        <dbReference type="ARBA" id="ARBA00022540"/>
    </source>
</evidence>
<comment type="similarity">
    <text evidence="1 7 8">Belongs to the TRAFAC class translation factor GTPase superfamily. Classic translation factor GTPase family. IF-2 subfamily.</text>
</comment>
<dbReference type="InterPro" id="IPR036925">
    <property type="entry name" value="TIF_IF2_dom3_sf"/>
</dbReference>
<dbReference type="Gene3D" id="2.40.30.10">
    <property type="entry name" value="Translation factors"/>
    <property type="match status" value="1"/>
</dbReference>
<dbReference type="InterPro" id="IPR005225">
    <property type="entry name" value="Small_GTP-bd"/>
</dbReference>
<evidence type="ECO:0000256" key="7">
    <source>
        <dbReference type="HAMAP-Rule" id="MF_00100"/>
    </source>
</evidence>
<dbReference type="InterPro" id="IPR044145">
    <property type="entry name" value="IF2_II"/>
</dbReference>
<dbReference type="SUPFAM" id="SSF52156">
    <property type="entry name" value="Initiation factor IF2/eIF5b, domain 3"/>
    <property type="match status" value="1"/>
</dbReference>
<dbReference type="FunFam" id="3.40.50.300:FF:000019">
    <property type="entry name" value="Translation initiation factor IF-2"/>
    <property type="match status" value="1"/>
</dbReference>
<feature type="binding site" evidence="7">
    <location>
        <begin position="565"/>
        <end position="569"/>
    </location>
    <ligand>
        <name>GTP</name>
        <dbReference type="ChEBI" id="CHEBI:37565"/>
    </ligand>
</feature>
<dbReference type="InterPro" id="IPR006847">
    <property type="entry name" value="IF2_N"/>
</dbReference>
<dbReference type="EMBL" id="AOSK01000057">
    <property type="protein sequence ID" value="EYD76190.1"/>
    <property type="molecule type" value="Genomic_DNA"/>
</dbReference>
<dbReference type="FunFam" id="3.40.50.10050:FF:000001">
    <property type="entry name" value="Translation initiation factor IF-2"/>
    <property type="match status" value="1"/>
</dbReference>
<dbReference type="Pfam" id="PF00009">
    <property type="entry name" value="GTP_EFTU"/>
    <property type="match status" value="1"/>
</dbReference>
<dbReference type="SUPFAM" id="SSF52540">
    <property type="entry name" value="P-loop containing nucleoside triphosphate hydrolases"/>
    <property type="match status" value="1"/>
</dbReference>
<dbReference type="InterPro" id="IPR053905">
    <property type="entry name" value="EF-G-like_DII"/>
</dbReference>
<dbReference type="CDD" id="cd03702">
    <property type="entry name" value="IF2_mtIF2_II"/>
    <property type="match status" value="1"/>
</dbReference>
<keyword evidence="4 7" id="KW-0547">Nucleotide-binding</keyword>
<comment type="caution">
    <text evidence="11">The sequence shown here is derived from an EMBL/GenBank/DDBJ whole genome shotgun (WGS) entry which is preliminary data.</text>
</comment>
<dbReference type="Pfam" id="PF11987">
    <property type="entry name" value="IF-2"/>
    <property type="match status" value="1"/>
</dbReference>
<dbReference type="InterPro" id="IPR015760">
    <property type="entry name" value="TIF_IF2"/>
</dbReference>
<dbReference type="GO" id="GO:0005829">
    <property type="term" value="C:cytosol"/>
    <property type="evidence" value="ECO:0007669"/>
    <property type="project" value="TreeGrafter"/>
</dbReference>
<dbReference type="PANTHER" id="PTHR43381:SF5">
    <property type="entry name" value="TR-TYPE G DOMAIN-CONTAINING PROTEIN"/>
    <property type="match status" value="1"/>
</dbReference>
<keyword evidence="6 7" id="KW-0342">GTP-binding</keyword>
<evidence type="ECO:0000259" key="10">
    <source>
        <dbReference type="PROSITE" id="PS51722"/>
    </source>
</evidence>
<dbReference type="InterPro" id="IPR009000">
    <property type="entry name" value="Transl_B-barrel_sf"/>
</dbReference>
<feature type="compositionally biased region" description="Basic residues" evidence="9">
    <location>
        <begin position="992"/>
        <end position="1001"/>
    </location>
</feature>
<keyword evidence="5 7" id="KW-0648">Protein biosynthesis</keyword>
<feature type="region of interest" description="Disordered" evidence="9">
    <location>
        <begin position="934"/>
        <end position="1026"/>
    </location>
</feature>
<comment type="caution">
    <text evidence="7">Lacks conserved residue(s) required for the propagation of feature annotation.</text>
</comment>
<feature type="compositionally biased region" description="Basic and acidic residues" evidence="9">
    <location>
        <begin position="147"/>
        <end position="189"/>
    </location>
</feature>
<reference evidence="11 12" key="1">
    <citation type="submission" date="2013-02" db="EMBL/GenBank/DDBJ databases">
        <authorList>
            <person name="Fiebig A."/>
            <person name="Goeker M."/>
            <person name="Klenk H.-P.P."/>
        </authorList>
    </citation>
    <scope>NUCLEOTIDE SEQUENCE [LARGE SCALE GENOMIC DNA]</scope>
    <source>
        <strain evidence="11 12">DSM 19309</strain>
    </source>
</reference>
<dbReference type="GO" id="GO:0003743">
    <property type="term" value="F:translation initiation factor activity"/>
    <property type="evidence" value="ECO:0007669"/>
    <property type="project" value="UniProtKB-UniRule"/>
</dbReference>
<feature type="binding site" evidence="7">
    <location>
        <begin position="518"/>
        <end position="525"/>
    </location>
    <ligand>
        <name>GTP</name>
        <dbReference type="ChEBI" id="CHEBI:37565"/>
    </ligand>
</feature>
<dbReference type="Gene3D" id="3.40.50.300">
    <property type="entry name" value="P-loop containing nucleotide triphosphate hydrolases"/>
    <property type="match status" value="1"/>
</dbReference>
<feature type="compositionally biased region" description="Basic and acidic residues" evidence="9">
    <location>
        <begin position="345"/>
        <end position="384"/>
    </location>
</feature>
<dbReference type="PANTHER" id="PTHR43381">
    <property type="entry name" value="TRANSLATION INITIATION FACTOR IF-2-RELATED"/>
    <property type="match status" value="1"/>
</dbReference>
<feature type="compositionally biased region" description="Basic and acidic residues" evidence="9">
    <location>
        <begin position="256"/>
        <end position="297"/>
    </location>
</feature>
<proteinExistence type="inferred from homology"/>
<evidence type="ECO:0000256" key="5">
    <source>
        <dbReference type="ARBA" id="ARBA00022917"/>
    </source>
</evidence>
<evidence type="ECO:0000256" key="6">
    <source>
        <dbReference type="ARBA" id="ARBA00023134"/>
    </source>
</evidence>
<name>A0A017HPF1_9RHOB</name>
<dbReference type="CDD" id="cd01887">
    <property type="entry name" value="IF2_eIF5B"/>
    <property type="match status" value="1"/>
</dbReference>
<evidence type="ECO:0000313" key="12">
    <source>
        <dbReference type="Proteomes" id="UP000019666"/>
    </source>
</evidence>
<dbReference type="InterPro" id="IPR023115">
    <property type="entry name" value="TIF_IF2_dom3"/>
</dbReference>
<sequence length="1038" mass="110720">MTTTGEKKTLSLGPSSARPSPLKPGFAPSRTKAVVVETRDGKRVVAPPPSPKPSLTLGVRSAPLGVTPRTPVAPEEPANRPAGMSAAELERRARVLAAARAREAEEAAQRAAEEAAREEERTRRRAEIEAREQEEAARAAAEVAQRAAEEARAEEARIKAEADARAKAEEEAREREEAARAEAARRQADEEALAARRAAAQASASAARAPVRPNPSPMRSAARGIAAPGGAAKRPAGLSEAELERRRKALAAARANEAEDTARRAAEEAAREEERARRRAEIAAREQEEAARAEAARVEAELKAVEAARKAQEDARLAIIAARKAAAQAAPTSRVQIEPGPPPSEEDRRAALQARRPDRDKGDARGAAKEKAAKPARETEERRGGRMTLNQALGDGDRRQSMAAARRKQERARAKAMGTFEAREKIVRDVQLPEAITVAELAGRMAERVTDVIKALMRMGVMATQNQTLDADTAEILIEEFGHRVVRVSDADVEQAIDTVVDAPEALRPRPPIVTIMGHVDHGKTSLLDAIRKTNVVSGEAGGITQHIGAYQVTAESGVMLTFLDTPGHAAFTSMRARGANVTDIVVLVVAADDAVMPQTVEAISHARAAGVPLIVAINKIDKYDADPQKVRTALLQHEVVVEQFSGDVQDVEVSAKTGQGLDSLLDAIALQSEVLELRANPERTATGAVIEAKLDVGRGPVATVLVQNGTLKKGDIFVVGESWGKVRALIDDKGQTVTEAGPSTPVEVLGLAATPQAGDVLNVVETEAQAREIADYRAKVARDKRAAAGAAQTLEQLMARAKADAAGAELALVVKADVQGSAEAIVQALEKVGNEEVRVRVLHSGVGAITESDVGLAEASKTPIIGFNVRANASARASAHQKGVELRYYSIIYDLVDDIKAAASGLLKAEVREKFIGYARILEVFKVSGVGGRGLPRHRGRGAQVGRGPSAAGQRGHPRRHAQDAPALQGPGQRGPVRPRVRHGLRELRRCPPRRRHRDLRARDGRADALIRPTSPGAQRRGLETGPFCVSRATHFS</sequence>